<keyword evidence="2" id="KW-1185">Reference proteome</keyword>
<name>A0A9N9NRH5_9GLOM</name>
<comment type="caution">
    <text evidence="1">The sequence shown here is derived from an EMBL/GenBank/DDBJ whole genome shotgun (WGS) entry which is preliminary data.</text>
</comment>
<proteinExistence type="predicted"/>
<evidence type="ECO:0000313" key="2">
    <source>
        <dbReference type="Proteomes" id="UP000789759"/>
    </source>
</evidence>
<reference evidence="1" key="1">
    <citation type="submission" date="2021-06" db="EMBL/GenBank/DDBJ databases">
        <authorList>
            <person name="Kallberg Y."/>
            <person name="Tangrot J."/>
            <person name="Rosling A."/>
        </authorList>
    </citation>
    <scope>NUCLEOTIDE SEQUENCE</scope>
    <source>
        <strain evidence="1">FL966</strain>
    </source>
</reference>
<dbReference type="OrthoDB" id="2442170at2759"/>
<accession>A0A9N9NRH5</accession>
<protein>
    <submittedName>
        <fullName evidence="1">898_t:CDS:1</fullName>
    </submittedName>
</protein>
<sequence length="178" mass="20577">MNNYLNLKNHSKFKDITNNLLDLEKTIQIDKCDLSDLKTIYSNSENSLISTSEEPSNNSDIKNDDSINNKSAFLNNCHQIESKLMHIIMQNLIVENYLNQLQFSSQLLAAFNLIKSQKVTRSLLYNEEKEQVDLENFLQISTNIKMAAKKTELFLGRLLLSVRKQIRLPEKILQQLAD</sequence>
<evidence type="ECO:0000313" key="1">
    <source>
        <dbReference type="EMBL" id="CAG8753777.1"/>
    </source>
</evidence>
<dbReference type="AlphaFoldDB" id="A0A9N9NRH5"/>
<dbReference type="EMBL" id="CAJVQA010018401">
    <property type="protein sequence ID" value="CAG8753777.1"/>
    <property type="molecule type" value="Genomic_DNA"/>
</dbReference>
<dbReference type="Proteomes" id="UP000789759">
    <property type="component" value="Unassembled WGS sequence"/>
</dbReference>
<organism evidence="1 2">
    <name type="scientific">Cetraspora pellucida</name>
    <dbReference type="NCBI Taxonomy" id="1433469"/>
    <lineage>
        <taxon>Eukaryota</taxon>
        <taxon>Fungi</taxon>
        <taxon>Fungi incertae sedis</taxon>
        <taxon>Mucoromycota</taxon>
        <taxon>Glomeromycotina</taxon>
        <taxon>Glomeromycetes</taxon>
        <taxon>Diversisporales</taxon>
        <taxon>Gigasporaceae</taxon>
        <taxon>Cetraspora</taxon>
    </lineage>
</organism>
<gene>
    <name evidence="1" type="ORF">CPELLU_LOCUS14879</name>
</gene>